<accession>A0A2M7TAQ7</accession>
<dbReference type="AlphaFoldDB" id="A0A2M7TAQ7"/>
<evidence type="ECO:0000313" key="3">
    <source>
        <dbReference type="Proteomes" id="UP000230970"/>
    </source>
</evidence>
<protein>
    <submittedName>
        <fullName evidence="2">Uncharacterized protein</fullName>
    </submittedName>
</protein>
<dbReference type="EMBL" id="PFNJ01000085">
    <property type="protein sequence ID" value="PIZ42081.1"/>
    <property type="molecule type" value="Genomic_DNA"/>
</dbReference>
<evidence type="ECO:0000313" key="2">
    <source>
        <dbReference type="EMBL" id="PIZ42081.1"/>
    </source>
</evidence>
<gene>
    <name evidence="2" type="ORF">COY34_03525</name>
</gene>
<reference evidence="3" key="1">
    <citation type="submission" date="2017-09" db="EMBL/GenBank/DDBJ databases">
        <title>Depth-based differentiation of microbial function through sediment-hosted aquifers and enrichment of novel symbionts in the deep terrestrial subsurface.</title>
        <authorList>
            <person name="Probst A.J."/>
            <person name="Ladd B."/>
            <person name="Jarett J.K."/>
            <person name="Geller-Mcgrath D.E."/>
            <person name="Sieber C.M.K."/>
            <person name="Emerson J.B."/>
            <person name="Anantharaman K."/>
            <person name="Thomas B.C."/>
            <person name="Malmstrom R."/>
            <person name="Stieglmeier M."/>
            <person name="Klingl A."/>
            <person name="Woyke T."/>
            <person name="Ryan C.M."/>
            <person name="Banfield J.F."/>
        </authorList>
    </citation>
    <scope>NUCLEOTIDE SEQUENCE [LARGE SCALE GENOMIC DNA]</scope>
</reference>
<dbReference type="Proteomes" id="UP000230970">
    <property type="component" value="Unassembled WGS sequence"/>
</dbReference>
<name>A0A2M7TAQ7_UNCKA</name>
<feature type="region of interest" description="Disordered" evidence="1">
    <location>
        <begin position="56"/>
        <end position="88"/>
    </location>
</feature>
<organism evidence="2 3">
    <name type="scientific">candidate division WWE3 bacterium CG_4_10_14_0_2_um_filter_42_8</name>
    <dbReference type="NCBI Taxonomy" id="1975074"/>
    <lineage>
        <taxon>Bacteria</taxon>
        <taxon>Katanobacteria</taxon>
    </lineage>
</organism>
<comment type="caution">
    <text evidence="2">The sequence shown here is derived from an EMBL/GenBank/DDBJ whole genome shotgun (WGS) entry which is preliminary data.</text>
</comment>
<sequence>MTEEIYQTTSFLINSNKTLPVSPCHFESATSADEKSHPWEKIPMGSLAEFTLIRHQPTGGEGEGLEMTRYDISPCPAESLPRRQAGEG</sequence>
<proteinExistence type="predicted"/>
<evidence type="ECO:0000256" key="1">
    <source>
        <dbReference type="SAM" id="MobiDB-lite"/>
    </source>
</evidence>